<keyword evidence="3" id="KW-1133">Transmembrane helix</keyword>
<feature type="transmembrane region" description="Helical" evidence="3">
    <location>
        <begin position="19"/>
        <end position="36"/>
    </location>
</feature>
<feature type="region of interest" description="Disordered" evidence="2">
    <location>
        <begin position="336"/>
        <end position="375"/>
    </location>
</feature>
<feature type="compositionally biased region" description="Basic and acidic residues" evidence="2">
    <location>
        <begin position="409"/>
        <end position="424"/>
    </location>
</feature>
<gene>
    <name evidence="5" type="ORF">BDV98DRAFT_572080</name>
</gene>
<evidence type="ECO:0000259" key="4">
    <source>
        <dbReference type="Pfam" id="PF08659"/>
    </source>
</evidence>
<dbReference type="InterPro" id="IPR036291">
    <property type="entry name" value="NAD(P)-bd_dom_sf"/>
</dbReference>
<feature type="compositionally biased region" description="Basic and acidic residues" evidence="2">
    <location>
        <begin position="440"/>
        <end position="454"/>
    </location>
</feature>
<evidence type="ECO:0000313" key="5">
    <source>
        <dbReference type="EMBL" id="TFK99007.1"/>
    </source>
</evidence>
<feature type="compositionally biased region" description="Basic and acidic residues" evidence="2">
    <location>
        <begin position="496"/>
        <end position="506"/>
    </location>
</feature>
<evidence type="ECO:0000313" key="6">
    <source>
        <dbReference type="Proteomes" id="UP000305067"/>
    </source>
</evidence>
<feature type="region of interest" description="Disordered" evidence="2">
    <location>
        <begin position="483"/>
        <end position="506"/>
    </location>
</feature>
<dbReference type="EMBL" id="ML178836">
    <property type="protein sequence ID" value="TFK99007.1"/>
    <property type="molecule type" value="Genomic_DNA"/>
</dbReference>
<name>A0A5C3QCT8_9AGAR</name>
<organism evidence="5 6">
    <name type="scientific">Pterulicium gracile</name>
    <dbReference type="NCBI Taxonomy" id="1884261"/>
    <lineage>
        <taxon>Eukaryota</taxon>
        <taxon>Fungi</taxon>
        <taxon>Dikarya</taxon>
        <taxon>Basidiomycota</taxon>
        <taxon>Agaricomycotina</taxon>
        <taxon>Agaricomycetes</taxon>
        <taxon>Agaricomycetidae</taxon>
        <taxon>Agaricales</taxon>
        <taxon>Pleurotineae</taxon>
        <taxon>Pterulaceae</taxon>
        <taxon>Pterulicium</taxon>
    </lineage>
</organism>
<keyword evidence="1" id="KW-0560">Oxidoreductase</keyword>
<dbReference type="Gene3D" id="3.40.50.720">
    <property type="entry name" value="NAD(P)-binding Rossmann-like Domain"/>
    <property type="match status" value="1"/>
</dbReference>
<dbReference type="AlphaFoldDB" id="A0A5C3QCT8"/>
<dbReference type="PANTHER" id="PTHR43157">
    <property type="entry name" value="PHOSPHATIDYLINOSITOL-GLYCAN BIOSYNTHESIS CLASS F PROTEIN-RELATED"/>
    <property type="match status" value="1"/>
</dbReference>
<evidence type="ECO:0000256" key="2">
    <source>
        <dbReference type="SAM" id="MobiDB-lite"/>
    </source>
</evidence>
<dbReference type="PANTHER" id="PTHR43157:SF31">
    <property type="entry name" value="PHOSPHATIDYLINOSITOL-GLYCAN BIOSYNTHESIS CLASS F PROTEIN"/>
    <property type="match status" value="1"/>
</dbReference>
<keyword evidence="3" id="KW-0812">Transmembrane</keyword>
<feature type="domain" description="Ketoreductase (KR)" evidence="4">
    <location>
        <begin position="51"/>
        <end position="138"/>
    </location>
</feature>
<dbReference type="Pfam" id="PF08659">
    <property type="entry name" value="KR"/>
    <property type="match status" value="1"/>
</dbReference>
<accession>A0A5C3QCT8</accession>
<dbReference type="GO" id="GO:0016491">
    <property type="term" value="F:oxidoreductase activity"/>
    <property type="evidence" value="ECO:0007669"/>
    <property type="project" value="UniProtKB-KW"/>
</dbReference>
<proteinExistence type="predicted"/>
<feature type="region of interest" description="Disordered" evidence="2">
    <location>
        <begin position="409"/>
        <end position="465"/>
    </location>
</feature>
<keyword evidence="6" id="KW-1185">Reference proteome</keyword>
<feature type="compositionally biased region" description="Low complexity" evidence="2">
    <location>
        <begin position="336"/>
        <end position="362"/>
    </location>
</feature>
<dbReference type="Proteomes" id="UP000305067">
    <property type="component" value="Unassembled WGS sequence"/>
</dbReference>
<dbReference type="STRING" id="1884261.A0A5C3QCT8"/>
<evidence type="ECO:0000256" key="1">
    <source>
        <dbReference type="ARBA" id="ARBA00023002"/>
    </source>
</evidence>
<protein>
    <recommendedName>
        <fullName evidence="4">Ketoreductase (KR) domain-containing protein</fullName>
    </recommendedName>
</protein>
<dbReference type="SUPFAM" id="SSF51735">
    <property type="entry name" value="NAD(P)-binding Rossmann-fold domains"/>
    <property type="match status" value="1"/>
</dbReference>
<dbReference type="InterPro" id="IPR013968">
    <property type="entry name" value="PKS_KR"/>
</dbReference>
<dbReference type="OrthoDB" id="191979at2759"/>
<sequence length="506" mass="54640">MVLVILQALYNNYFPEQRLYQVLLAGVVLFTAWSYAQGRKTSRDRDLHARTFIITGGFTSVGITLLQSLASRGAHVIALTPLDPESPPTSTLIDLLRSTTSNEQIFAEHCDLTSPPSIHAFASNFIKGKDQRLDGIIFAHEYRHVPGNPSDPEVPVRMRKEGALATFLMTTLLLPSLLVAPVERDIRIISVVNPFYAAAKGKAVTNPRLQASLTEPTIMAEGARALRSVILMRHLQRILDALPAAQVPKTESASSAVPVVSQDQQKSNIVCVTVSGGISRTDTVYPMFGVEESIARRVLYILAQPIIRLLSRTPYSSIQTILHALFLPTPFKLGSSDADTSSDPTAPSATSESTSTSSDTPSTPKPAPRRTKAEILKPGALYSDCAVLTLGLPVVKEDEDAADELQELRDEVKERKGGSSKDIKTGSSTDTAAGPKPKSAKSEKAKAKAQKTEQIELPNDGEYGGEVAGRKVWEALEEELKAWEKEHADAAPAAGSEKEGASTHSL</sequence>
<keyword evidence="3" id="KW-0472">Membrane</keyword>
<reference evidence="5 6" key="1">
    <citation type="journal article" date="2019" name="Nat. Ecol. Evol.">
        <title>Megaphylogeny resolves global patterns of mushroom evolution.</title>
        <authorList>
            <person name="Varga T."/>
            <person name="Krizsan K."/>
            <person name="Foldi C."/>
            <person name="Dima B."/>
            <person name="Sanchez-Garcia M."/>
            <person name="Sanchez-Ramirez S."/>
            <person name="Szollosi G.J."/>
            <person name="Szarkandi J.G."/>
            <person name="Papp V."/>
            <person name="Albert L."/>
            <person name="Andreopoulos W."/>
            <person name="Angelini C."/>
            <person name="Antonin V."/>
            <person name="Barry K.W."/>
            <person name="Bougher N.L."/>
            <person name="Buchanan P."/>
            <person name="Buyck B."/>
            <person name="Bense V."/>
            <person name="Catcheside P."/>
            <person name="Chovatia M."/>
            <person name="Cooper J."/>
            <person name="Damon W."/>
            <person name="Desjardin D."/>
            <person name="Finy P."/>
            <person name="Geml J."/>
            <person name="Haridas S."/>
            <person name="Hughes K."/>
            <person name="Justo A."/>
            <person name="Karasinski D."/>
            <person name="Kautmanova I."/>
            <person name="Kiss B."/>
            <person name="Kocsube S."/>
            <person name="Kotiranta H."/>
            <person name="LaButti K.M."/>
            <person name="Lechner B.E."/>
            <person name="Liimatainen K."/>
            <person name="Lipzen A."/>
            <person name="Lukacs Z."/>
            <person name="Mihaltcheva S."/>
            <person name="Morgado L.N."/>
            <person name="Niskanen T."/>
            <person name="Noordeloos M.E."/>
            <person name="Ohm R.A."/>
            <person name="Ortiz-Santana B."/>
            <person name="Ovrebo C."/>
            <person name="Racz N."/>
            <person name="Riley R."/>
            <person name="Savchenko A."/>
            <person name="Shiryaev A."/>
            <person name="Soop K."/>
            <person name="Spirin V."/>
            <person name="Szebenyi C."/>
            <person name="Tomsovsky M."/>
            <person name="Tulloss R.E."/>
            <person name="Uehling J."/>
            <person name="Grigoriev I.V."/>
            <person name="Vagvolgyi C."/>
            <person name="Papp T."/>
            <person name="Martin F.M."/>
            <person name="Miettinen O."/>
            <person name="Hibbett D.S."/>
            <person name="Nagy L.G."/>
        </authorList>
    </citation>
    <scope>NUCLEOTIDE SEQUENCE [LARGE SCALE GENOMIC DNA]</scope>
    <source>
        <strain evidence="5 6">CBS 309.79</strain>
    </source>
</reference>
<evidence type="ECO:0000256" key="3">
    <source>
        <dbReference type="SAM" id="Phobius"/>
    </source>
</evidence>